<accession>A0ABU7GC01</accession>
<evidence type="ECO:0000313" key="3">
    <source>
        <dbReference type="Proteomes" id="UP001343492"/>
    </source>
</evidence>
<evidence type="ECO:0000313" key="2">
    <source>
        <dbReference type="EMBL" id="MEE1876624.1"/>
    </source>
</evidence>
<dbReference type="RefSeq" id="WP_354143731.1">
    <property type="nucleotide sequence ID" value="NZ_JAZDQV010000002.1"/>
</dbReference>
<keyword evidence="3" id="KW-1185">Reference proteome</keyword>
<feature type="region of interest" description="Disordered" evidence="1">
    <location>
        <begin position="44"/>
        <end position="69"/>
    </location>
</feature>
<comment type="caution">
    <text evidence="2">The sequence shown here is derived from an EMBL/GenBank/DDBJ whole genome shotgun (WGS) entry which is preliminary data.</text>
</comment>
<feature type="compositionally biased region" description="Basic and acidic residues" evidence="1">
    <location>
        <begin position="47"/>
        <end position="58"/>
    </location>
</feature>
<protein>
    <submittedName>
        <fullName evidence="2">Host attachment family protein</fullName>
    </submittedName>
</protein>
<sequence>MQIENGTWVVIADGEKFLLLHNAGDTKYINLQLVEHERNDNAPAHELASDRPGRRSDSTHLVAGGGKAWGRSSLEETDWHKVAEERFAEHVAERLGEGVSQGRFQKLVMVADPRTLGNLRQAYGADLKSAVVAEIAKDLTNHPLDQIEAIITAFDEG</sequence>
<evidence type="ECO:0000256" key="1">
    <source>
        <dbReference type="SAM" id="MobiDB-lite"/>
    </source>
</evidence>
<organism evidence="2 3">
    <name type="scientific">Altererythrobacter litoralis</name>
    <dbReference type="NCBI Taxonomy" id="3113904"/>
    <lineage>
        <taxon>Bacteria</taxon>
        <taxon>Pseudomonadati</taxon>
        <taxon>Pseudomonadota</taxon>
        <taxon>Alphaproteobacteria</taxon>
        <taxon>Sphingomonadales</taxon>
        <taxon>Erythrobacteraceae</taxon>
        <taxon>Altererythrobacter</taxon>
    </lineage>
</organism>
<proteinExistence type="predicted"/>
<gene>
    <name evidence="2" type="ORF">VRS74_02845</name>
</gene>
<name>A0ABU7GC01_9SPHN</name>
<dbReference type="InterPro" id="IPR041374">
    <property type="entry name" value="BaeRF_family12"/>
</dbReference>
<dbReference type="Proteomes" id="UP001343492">
    <property type="component" value="Unassembled WGS sequence"/>
</dbReference>
<reference evidence="2 3" key="1">
    <citation type="submission" date="2024-01" db="EMBL/GenBank/DDBJ databases">
        <title>The genome sequence of Erythrobacteraceae sp. strain 1XM1-14.</title>
        <authorList>
            <person name="Liu Y."/>
        </authorList>
    </citation>
    <scope>NUCLEOTIDE SEQUENCE [LARGE SCALE GENOMIC DNA]</scope>
    <source>
        <strain evidence="2 3">1XM1-14</strain>
    </source>
</reference>
<dbReference type="Pfam" id="PF18856">
    <property type="entry name" value="baeRF_family12"/>
    <property type="match status" value="1"/>
</dbReference>
<dbReference type="EMBL" id="JAZDQV010000002">
    <property type="protein sequence ID" value="MEE1876624.1"/>
    <property type="molecule type" value="Genomic_DNA"/>
</dbReference>